<feature type="chain" id="PRO_5047210485" evidence="1">
    <location>
        <begin position="20"/>
        <end position="194"/>
    </location>
</feature>
<dbReference type="PROSITE" id="PS50206">
    <property type="entry name" value="RHODANESE_3"/>
    <property type="match status" value="1"/>
</dbReference>
<feature type="domain" description="Rhodanese" evidence="2">
    <location>
        <begin position="49"/>
        <end position="166"/>
    </location>
</feature>
<dbReference type="SMART" id="SM00450">
    <property type="entry name" value="RHOD"/>
    <property type="match status" value="1"/>
</dbReference>
<protein>
    <submittedName>
        <fullName evidence="3">Sulfurtransferase</fullName>
    </submittedName>
</protein>
<comment type="caution">
    <text evidence="3">The sequence shown here is derived from an EMBL/GenBank/DDBJ whole genome shotgun (WGS) entry which is preliminary data.</text>
</comment>
<evidence type="ECO:0000313" key="3">
    <source>
        <dbReference type="EMBL" id="MBF8177575.1"/>
    </source>
</evidence>
<evidence type="ECO:0000313" key="4">
    <source>
        <dbReference type="Proteomes" id="UP000657372"/>
    </source>
</evidence>
<keyword evidence="4" id="KW-1185">Reference proteome</keyword>
<name>A0ABS0ES92_9BURK</name>
<dbReference type="Gene3D" id="3.40.250.10">
    <property type="entry name" value="Rhodanese-like domain"/>
    <property type="match status" value="1"/>
</dbReference>
<dbReference type="RefSeq" id="WP_195875185.1">
    <property type="nucleotide sequence ID" value="NZ_JADOEL010000004.1"/>
</dbReference>
<dbReference type="SUPFAM" id="SSF52821">
    <property type="entry name" value="Rhodanese/Cell cycle control phosphatase"/>
    <property type="match status" value="1"/>
</dbReference>
<dbReference type="Pfam" id="PF00581">
    <property type="entry name" value="Rhodanese"/>
    <property type="match status" value="1"/>
</dbReference>
<keyword evidence="1" id="KW-0732">Signal</keyword>
<dbReference type="InterPro" id="IPR036873">
    <property type="entry name" value="Rhodanese-like_dom_sf"/>
</dbReference>
<evidence type="ECO:0000259" key="2">
    <source>
        <dbReference type="PROSITE" id="PS50206"/>
    </source>
</evidence>
<dbReference type="EMBL" id="JADOEL010000004">
    <property type="protein sequence ID" value="MBF8177575.1"/>
    <property type="molecule type" value="Genomic_DNA"/>
</dbReference>
<accession>A0ABS0ES92</accession>
<gene>
    <name evidence="3" type="ORF">IXC47_07770</name>
</gene>
<reference evidence="3 4" key="1">
    <citation type="submission" date="2020-11" db="EMBL/GenBank/DDBJ databases">
        <title>WGS of Herminiimonas contaminans strain Marseille-Q4544 isolated from planarians Schmidtea mediterranea.</title>
        <authorList>
            <person name="Kangale L."/>
        </authorList>
    </citation>
    <scope>NUCLEOTIDE SEQUENCE [LARGE SCALE GENOMIC DNA]</scope>
    <source>
        <strain evidence="3 4">Marseille-Q4544</strain>
    </source>
</reference>
<sequence length="194" mass="21394">MKKLIAGLILGVTCVFAWAYDATQVPDIKQTKAGLYLDAKEAYALKQKLADKAYFVDVRTRGEITYVGMPTIVDASIPYVEHPDDAPWDDKNGRFKLDVNSDFGPELARRMTAAGLGKNDTVILICRSGDRSSRAANLLTDLGYTKVYSVVDGFEGDLAKSGPQAGQRAVNGWKNAGLPWSYKLDKSKLYFPKY</sequence>
<evidence type="ECO:0000256" key="1">
    <source>
        <dbReference type="SAM" id="SignalP"/>
    </source>
</evidence>
<proteinExistence type="predicted"/>
<feature type="signal peptide" evidence="1">
    <location>
        <begin position="1"/>
        <end position="19"/>
    </location>
</feature>
<dbReference type="InterPro" id="IPR001763">
    <property type="entry name" value="Rhodanese-like_dom"/>
</dbReference>
<organism evidence="3 4">
    <name type="scientific">Herminiimonas contaminans</name>
    <dbReference type="NCBI Taxonomy" id="1111140"/>
    <lineage>
        <taxon>Bacteria</taxon>
        <taxon>Pseudomonadati</taxon>
        <taxon>Pseudomonadota</taxon>
        <taxon>Betaproteobacteria</taxon>
        <taxon>Burkholderiales</taxon>
        <taxon>Oxalobacteraceae</taxon>
        <taxon>Herminiimonas</taxon>
    </lineage>
</organism>
<dbReference type="Proteomes" id="UP000657372">
    <property type="component" value="Unassembled WGS sequence"/>
</dbReference>